<name>A0ABY2SHU8_9HYPH</name>
<evidence type="ECO:0000313" key="1">
    <source>
        <dbReference type="EMBL" id="TKI03368.1"/>
    </source>
</evidence>
<dbReference type="InterPro" id="IPR020043">
    <property type="entry name" value="Deacetylase_Atu3266-like"/>
</dbReference>
<dbReference type="Gene3D" id="3.20.20.140">
    <property type="entry name" value="Metal-dependent hydrolases"/>
    <property type="match status" value="1"/>
</dbReference>
<sequence length="386" mass="42375">MTVSDIDILIRGGHVIDPARKIDRIADIAIKGNRIVDAKTEEPTRTGQVIDAAGCYVLPGLIDFHSHFFYGGSAISIDPDITFLPSGITTAVDAGTCGWSNVDIFQRSIIDRSRMRLFYYLNVSHAGQVTLGGDSGYPEKINGRHINGPEIIACCEKYRPSLIGLKLRFGKELYGEDDSPLRDTLRLAEQVGLAVCVHVPNCLITMDTLAGFLRPGDVFAHCYHDTGHTILDGDGNVLPDIFSAQRRGVYFDAAQGINLFSFRVARQAFAQHFYPDIISSDITRYSAWKPGIMFSLNFLMSKYIAMGMPLQEVVRAVTATPAGIIGQADKIGTLRNGACADVCIMKMKKQATTFFDKDGELLAGDGLLQNMLTICDGQVVFRQMDF</sequence>
<accession>A0ABY2SHU8</accession>
<organism evidence="1 2">
    <name type="scientific">Martelella alba</name>
    <dbReference type="NCBI Taxonomy" id="2590451"/>
    <lineage>
        <taxon>Bacteria</taxon>
        <taxon>Pseudomonadati</taxon>
        <taxon>Pseudomonadota</taxon>
        <taxon>Alphaproteobacteria</taxon>
        <taxon>Hyphomicrobiales</taxon>
        <taxon>Aurantimonadaceae</taxon>
        <taxon>Martelella</taxon>
    </lineage>
</organism>
<gene>
    <name evidence="1" type="ORF">FCN80_21920</name>
</gene>
<comment type="caution">
    <text evidence="1">The sequence shown here is derived from an EMBL/GenBank/DDBJ whole genome shotgun (WGS) entry which is preliminary data.</text>
</comment>
<evidence type="ECO:0000313" key="2">
    <source>
        <dbReference type="Proteomes" id="UP000305202"/>
    </source>
</evidence>
<protein>
    <submittedName>
        <fullName evidence="1">Metallo-dependent hydrolase</fullName>
    </submittedName>
</protein>
<keyword evidence="2" id="KW-1185">Reference proteome</keyword>
<keyword evidence="1" id="KW-0378">Hydrolase</keyword>
<dbReference type="Gene3D" id="2.30.40.10">
    <property type="entry name" value="Urease, subunit C, domain 1"/>
    <property type="match status" value="1"/>
</dbReference>
<reference evidence="1 2" key="1">
    <citation type="submission" date="2019-04" db="EMBL/GenBank/DDBJ databases">
        <authorList>
            <person name="Li M."/>
            <person name="Gao C."/>
        </authorList>
    </citation>
    <scope>NUCLEOTIDE SEQUENCE [LARGE SCALE GENOMIC DNA]</scope>
    <source>
        <strain evidence="1 2">BGMRC 2031</strain>
    </source>
</reference>
<dbReference type="PANTHER" id="PTHR42717:SF1">
    <property type="entry name" value="IMIDAZOLONEPROPIONASE AND RELATED AMIDOHYDROLASES"/>
    <property type="match status" value="1"/>
</dbReference>
<dbReference type="InterPro" id="IPR032466">
    <property type="entry name" value="Metal_Hydrolase"/>
</dbReference>
<dbReference type="SUPFAM" id="SSF51338">
    <property type="entry name" value="Composite domain of metallo-dependent hydrolases"/>
    <property type="match status" value="1"/>
</dbReference>
<dbReference type="NCBIfam" id="NF009060">
    <property type="entry name" value="PRK12394.1"/>
    <property type="match status" value="1"/>
</dbReference>
<dbReference type="GO" id="GO:0016787">
    <property type="term" value="F:hydrolase activity"/>
    <property type="evidence" value="ECO:0007669"/>
    <property type="project" value="UniProtKB-KW"/>
</dbReference>
<dbReference type="PANTHER" id="PTHR42717">
    <property type="entry name" value="DIHYDROOROTASE-RELATED"/>
    <property type="match status" value="1"/>
</dbReference>
<dbReference type="Proteomes" id="UP000305202">
    <property type="component" value="Unassembled WGS sequence"/>
</dbReference>
<proteinExistence type="predicted"/>
<dbReference type="SUPFAM" id="SSF51556">
    <property type="entry name" value="Metallo-dependent hydrolases"/>
    <property type="match status" value="1"/>
</dbReference>
<dbReference type="InterPro" id="IPR011059">
    <property type="entry name" value="Metal-dep_hydrolase_composite"/>
</dbReference>
<dbReference type="EMBL" id="SZPQ01000046">
    <property type="protein sequence ID" value="TKI03368.1"/>
    <property type="molecule type" value="Genomic_DNA"/>
</dbReference>